<accession>A0ABS8ZVY6</accession>
<dbReference type="RefSeq" id="WP_233735024.1">
    <property type="nucleotide sequence ID" value="NZ_JBHSJQ010000026.1"/>
</dbReference>
<dbReference type="InterPro" id="IPR029063">
    <property type="entry name" value="SAM-dependent_MTases_sf"/>
</dbReference>
<dbReference type="EMBL" id="JAJVCN010000005">
    <property type="protein sequence ID" value="MCE7011867.1"/>
    <property type="molecule type" value="Genomic_DNA"/>
</dbReference>
<comment type="caution">
    <text evidence="7">The sequence shown here is derived from an EMBL/GenBank/DDBJ whole genome shotgun (WGS) entry which is preliminary data.</text>
</comment>
<dbReference type="PANTHER" id="PTHR11727">
    <property type="entry name" value="DIMETHYLADENOSINE TRANSFERASE"/>
    <property type="match status" value="1"/>
</dbReference>
<feature type="binding site" evidence="5">
    <location>
        <position position="14"/>
    </location>
    <ligand>
        <name>S-adenosyl-L-methionine</name>
        <dbReference type="ChEBI" id="CHEBI:59789"/>
    </ligand>
</feature>
<evidence type="ECO:0000256" key="4">
    <source>
        <dbReference type="ARBA" id="ARBA00022884"/>
    </source>
</evidence>
<dbReference type="GO" id="GO:0032259">
    <property type="term" value="P:methylation"/>
    <property type="evidence" value="ECO:0007669"/>
    <property type="project" value="UniProtKB-KW"/>
</dbReference>
<feature type="binding site" evidence="5">
    <location>
        <position position="39"/>
    </location>
    <ligand>
        <name>S-adenosyl-L-methionine</name>
        <dbReference type="ChEBI" id="CHEBI:59789"/>
    </ligand>
</feature>
<dbReference type="PROSITE" id="PS01131">
    <property type="entry name" value="RRNA_A_DIMETH"/>
    <property type="match status" value="1"/>
</dbReference>
<feature type="binding site" evidence="5">
    <location>
        <position position="12"/>
    </location>
    <ligand>
        <name>S-adenosyl-L-methionine</name>
        <dbReference type="ChEBI" id="CHEBI:59789"/>
    </ligand>
</feature>
<dbReference type="Proteomes" id="UP001521150">
    <property type="component" value="Unassembled WGS sequence"/>
</dbReference>
<feature type="binding site" evidence="5">
    <location>
        <position position="60"/>
    </location>
    <ligand>
        <name>S-adenosyl-L-methionine</name>
        <dbReference type="ChEBI" id="CHEBI:59789"/>
    </ligand>
</feature>
<dbReference type="GO" id="GO:0008168">
    <property type="term" value="F:methyltransferase activity"/>
    <property type="evidence" value="ECO:0007669"/>
    <property type="project" value="UniProtKB-KW"/>
</dbReference>
<dbReference type="InterPro" id="IPR001737">
    <property type="entry name" value="KsgA/Erm"/>
</dbReference>
<dbReference type="SMART" id="SM00650">
    <property type="entry name" value="rADc"/>
    <property type="match status" value="1"/>
</dbReference>
<evidence type="ECO:0000313" key="7">
    <source>
        <dbReference type="EMBL" id="MCE7011867.1"/>
    </source>
</evidence>
<dbReference type="SUPFAM" id="SSF53335">
    <property type="entry name" value="S-adenosyl-L-methionine-dependent methyltransferases"/>
    <property type="match status" value="1"/>
</dbReference>
<evidence type="ECO:0000256" key="1">
    <source>
        <dbReference type="ARBA" id="ARBA00022603"/>
    </source>
</evidence>
<keyword evidence="8" id="KW-1185">Reference proteome</keyword>
<evidence type="ECO:0000259" key="6">
    <source>
        <dbReference type="SMART" id="SM00650"/>
    </source>
</evidence>
<sequence>MLDPASRSSGVHFLSAHAVIRQLIRSSGVGPGDLVIDFGAGPGTITAPLAATGSRILAIERDAAFVRKLNRRFADRPLVKVVHADLRTVPLPSKDFFVVASIPFAVSTVLLRRLLSRRSLVGADLVVEWGFARRVVAARTAETAKWARKYELRVARRIPASCFRPAPRVDAAHLVIRKRR</sequence>
<keyword evidence="4 5" id="KW-0694">RNA-binding</keyword>
<gene>
    <name evidence="7" type="ORF">LWC34_55000</name>
</gene>
<evidence type="ECO:0000256" key="2">
    <source>
        <dbReference type="ARBA" id="ARBA00022679"/>
    </source>
</evidence>
<keyword evidence="3 5" id="KW-0949">S-adenosyl-L-methionine</keyword>
<keyword evidence="2 5" id="KW-0808">Transferase</keyword>
<proteinExistence type="inferred from homology"/>
<protein>
    <submittedName>
        <fullName evidence="7">Methyltransferase domain-containing protein</fullName>
    </submittedName>
</protein>
<dbReference type="CDD" id="cd02440">
    <property type="entry name" value="AdoMet_MTases"/>
    <property type="match status" value="1"/>
</dbReference>
<organism evidence="7 8">
    <name type="scientific">Kibdelosporangium philippinense</name>
    <dbReference type="NCBI Taxonomy" id="211113"/>
    <lineage>
        <taxon>Bacteria</taxon>
        <taxon>Bacillati</taxon>
        <taxon>Actinomycetota</taxon>
        <taxon>Actinomycetes</taxon>
        <taxon>Pseudonocardiales</taxon>
        <taxon>Pseudonocardiaceae</taxon>
        <taxon>Kibdelosporangium</taxon>
    </lineage>
</organism>
<evidence type="ECO:0000256" key="3">
    <source>
        <dbReference type="ARBA" id="ARBA00022691"/>
    </source>
</evidence>
<comment type="similarity">
    <text evidence="5">Belongs to the class I-like SAM-binding methyltransferase superfamily. rRNA adenine N(6)-methyltransferase family.</text>
</comment>
<dbReference type="InterPro" id="IPR020598">
    <property type="entry name" value="rRNA_Ade_methylase_Trfase_N"/>
</dbReference>
<name>A0ABS8ZVY6_9PSEU</name>
<feature type="domain" description="Ribosomal RNA adenine methylase transferase N-terminal" evidence="6">
    <location>
        <begin position="19"/>
        <end position="180"/>
    </location>
</feature>
<feature type="binding site" evidence="5">
    <location>
        <position position="85"/>
    </location>
    <ligand>
        <name>S-adenosyl-L-methionine</name>
        <dbReference type="ChEBI" id="CHEBI:59789"/>
    </ligand>
</feature>
<keyword evidence="1 5" id="KW-0489">Methyltransferase</keyword>
<evidence type="ECO:0000313" key="8">
    <source>
        <dbReference type="Proteomes" id="UP001521150"/>
    </source>
</evidence>
<dbReference type="PANTHER" id="PTHR11727:SF7">
    <property type="entry name" value="DIMETHYLADENOSINE TRANSFERASE-RELATED"/>
    <property type="match status" value="1"/>
</dbReference>
<reference evidence="7 8" key="1">
    <citation type="submission" date="2021-12" db="EMBL/GenBank/DDBJ databases">
        <title>Genome sequence of Kibdelosporangium philippinense ATCC 49844.</title>
        <authorList>
            <person name="Fedorov E.A."/>
            <person name="Omeragic M."/>
            <person name="Shalygina K.F."/>
            <person name="Maclea K.S."/>
        </authorList>
    </citation>
    <scope>NUCLEOTIDE SEQUENCE [LARGE SCALE GENOMIC DNA]</scope>
    <source>
        <strain evidence="7 8">ATCC 49844</strain>
    </source>
</reference>
<feature type="binding site" evidence="5">
    <location>
        <position position="101"/>
    </location>
    <ligand>
        <name>S-adenosyl-L-methionine</name>
        <dbReference type="ChEBI" id="CHEBI:59789"/>
    </ligand>
</feature>
<evidence type="ECO:0000256" key="5">
    <source>
        <dbReference type="PROSITE-ProRule" id="PRU01026"/>
    </source>
</evidence>
<dbReference type="Gene3D" id="3.40.50.150">
    <property type="entry name" value="Vaccinia Virus protein VP39"/>
    <property type="match status" value="1"/>
</dbReference>
<dbReference type="PROSITE" id="PS51689">
    <property type="entry name" value="SAM_RNA_A_N6_MT"/>
    <property type="match status" value="1"/>
</dbReference>
<dbReference type="InterPro" id="IPR020596">
    <property type="entry name" value="rRNA_Ade_Mease_Trfase_CS"/>
</dbReference>
<dbReference type="Pfam" id="PF00398">
    <property type="entry name" value="RrnaAD"/>
    <property type="match status" value="1"/>
</dbReference>